<dbReference type="EMBL" id="REFY01000003">
    <property type="protein sequence ID" value="RQG90038.1"/>
    <property type="molecule type" value="Genomic_DNA"/>
</dbReference>
<evidence type="ECO:0000313" key="1">
    <source>
        <dbReference type="EMBL" id="RQG90038.1"/>
    </source>
</evidence>
<sequence length="55" mass="5693">MSNDILVAGEALVDFIPVRPGPISAVEGFRRRAGGAPANVAVGLDALAEIVVHWP</sequence>
<accession>A0A3N6LM43</accession>
<dbReference type="OrthoDB" id="124714at2157"/>
<reference evidence="1 2" key="1">
    <citation type="submission" date="2018-10" db="EMBL/GenBank/DDBJ databases">
        <title>Natrarchaeobius chitinivorans gen. nov., sp. nov., and Natrarchaeobius haloalkaliphilus sp. nov., alkaliphilic, chitin-utilizing haloarchaea from hypersaline alkaline lakes.</title>
        <authorList>
            <person name="Sorokin D.Y."/>
            <person name="Elcheninov A.G."/>
            <person name="Kostrikina N.A."/>
            <person name="Bale N.J."/>
            <person name="Sinninghe Damste J.S."/>
            <person name="Khijniak T.V."/>
            <person name="Kublanov I.V."/>
            <person name="Toshchakov S.V."/>
        </authorList>
    </citation>
    <scope>NUCLEOTIDE SEQUENCE [LARGE SCALE GENOMIC DNA]</scope>
    <source>
        <strain evidence="1 2">AArcht-Sl</strain>
    </source>
</reference>
<proteinExistence type="predicted"/>
<protein>
    <recommendedName>
        <fullName evidence="3">Carbohydrate kinase</fullName>
    </recommendedName>
</protein>
<dbReference type="InterPro" id="IPR029056">
    <property type="entry name" value="Ribokinase-like"/>
</dbReference>
<dbReference type="Proteomes" id="UP000273828">
    <property type="component" value="Unassembled WGS sequence"/>
</dbReference>
<evidence type="ECO:0000313" key="2">
    <source>
        <dbReference type="Proteomes" id="UP000273828"/>
    </source>
</evidence>
<organism evidence="1 2">
    <name type="scientific">Natrarchaeobius halalkaliphilus</name>
    <dbReference type="NCBI Taxonomy" id="1679091"/>
    <lineage>
        <taxon>Archaea</taxon>
        <taxon>Methanobacteriati</taxon>
        <taxon>Methanobacteriota</taxon>
        <taxon>Stenosarchaea group</taxon>
        <taxon>Halobacteria</taxon>
        <taxon>Halobacteriales</taxon>
        <taxon>Natrialbaceae</taxon>
        <taxon>Natrarchaeobius</taxon>
    </lineage>
</organism>
<keyword evidence="2" id="KW-1185">Reference proteome</keyword>
<name>A0A3N6LM43_9EURY</name>
<gene>
    <name evidence="1" type="ORF">EA462_08530</name>
</gene>
<comment type="caution">
    <text evidence="1">The sequence shown here is derived from an EMBL/GenBank/DDBJ whole genome shotgun (WGS) entry which is preliminary data.</text>
</comment>
<dbReference type="AlphaFoldDB" id="A0A3N6LM43"/>
<evidence type="ECO:0008006" key="3">
    <source>
        <dbReference type="Google" id="ProtNLM"/>
    </source>
</evidence>
<dbReference type="Gene3D" id="3.40.1190.20">
    <property type="match status" value="1"/>
</dbReference>
<dbReference type="SUPFAM" id="SSF53613">
    <property type="entry name" value="Ribokinase-like"/>
    <property type="match status" value="1"/>
</dbReference>